<dbReference type="AlphaFoldDB" id="A0AAD1UQ47"/>
<evidence type="ECO:0000313" key="2">
    <source>
        <dbReference type="Proteomes" id="UP001295684"/>
    </source>
</evidence>
<organism evidence="1 2">
    <name type="scientific">Euplotes crassus</name>
    <dbReference type="NCBI Taxonomy" id="5936"/>
    <lineage>
        <taxon>Eukaryota</taxon>
        <taxon>Sar</taxon>
        <taxon>Alveolata</taxon>
        <taxon>Ciliophora</taxon>
        <taxon>Intramacronucleata</taxon>
        <taxon>Spirotrichea</taxon>
        <taxon>Hypotrichia</taxon>
        <taxon>Euplotida</taxon>
        <taxon>Euplotidae</taxon>
        <taxon>Moneuplotes</taxon>
    </lineage>
</organism>
<accession>A0AAD1UQ47</accession>
<reference evidence="1" key="1">
    <citation type="submission" date="2023-07" db="EMBL/GenBank/DDBJ databases">
        <authorList>
            <consortium name="AG Swart"/>
            <person name="Singh M."/>
            <person name="Singh A."/>
            <person name="Seah K."/>
            <person name="Emmerich C."/>
        </authorList>
    </citation>
    <scope>NUCLEOTIDE SEQUENCE</scope>
    <source>
        <strain evidence="1">DP1</strain>
    </source>
</reference>
<comment type="caution">
    <text evidence="1">The sequence shown here is derived from an EMBL/GenBank/DDBJ whole genome shotgun (WGS) entry which is preliminary data.</text>
</comment>
<dbReference type="Proteomes" id="UP001295684">
    <property type="component" value="Unassembled WGS sequence"/>
</dbReference>
<evidence type="ECO:0000313" key="1">
    <source>
        <dbReference type="EMBL" id="CAI2371598.1"/>
    </source>
</evidence>
<name>A0AAD1UQ47_EUPCR</name>
<protein>
    <submittedName>
        <fullName evidence="1">Uncharacterized protein</fullName>
    </submittedName>
</protein>
<sequence>MNFLQPRFTYFLKKTKKMPLPCVKSVLICDMLKSCRLVQHFLKNCLPAFGIECFKLCAVNQIDISCYLLEIIKTSYRIRVTLTLTNFKINGAQLQKLLFANRHKEEIIFEKCKLWLQKAPSLSKHLKGTTIQYLSLFNCEGPD</sequence>
<proteinExistence type="predicted"/>
<keyword evidence="2" id="KW-1185">Reference proteome</keyword>
<gene>
    <name evidence="1" type="ORF">ECRASSUSDP1_LOCUS12922</name>
</gene>
<dbReference type="EMBL" id="CAMPGE010012841">
    <property type="protein sequence ID" value="CAI2371598.1"/>
    <property type="molecule type" value="Genomic_DNA"/>
</dbReference>